<dbReference type="OrthoDB" id="10625218at2759"/>
<sequence length="192" mass="21170">MARDADRARALLAFSKSFKKVRRARTAAPRRRRRRRAKFKRSRSCPELRDVGKTPVRQRSVSLQQGDAEKAAAAAAANQQPTPRAKVLLVDVYRQRRFLSTVLDGNGSAAANAFYKSIDAAPNMNVARTKTSIPLVSELNKLIPKNPSERCVPHSLNSEQKHAAKWTTAEGYKVLVGKGKDFELESSAGNAA</sequence>
<feature type="region of interest" description="Disordered" evidence="1">
    <location>
        <begin position="22"/>
        <end position="67"/>
    </location>
</feature>
<dbReference type="STRING" id="53326.A0A016STX5"/>
<reference evidence="3" key="1">
    <citation type="journal article" date="2015" name="Nat. Genet.">
        <title>The genome and transcriptome of the zoonotic hookworm Ancylostoma ceylanicum identify infection-specific gene families.</title>
        <authorList>
            <person name="Schwarz E.M."/>
            <person name="Hu Y."/>
            <person name="Antoshechkin I."/>
            <person name="Miller M.M."/>
            <person name="Sternberg P.W."/>
            <person name="Aroian R.V."/>
        </authorList>
    </citation>
    <scope>NUCLEOTIDE SEQUENCE</scope>
    <source>
        <strain evidence="3">HY135</strain>
    </source>
</reference>
<gene>
    <name evidence="2" type="primary">Acey_s0175.g517</name>
    <name evidence="2" type="ORF">Y032_0175g517</name>
</gene>
<evidence type="ECO:0000313" key="3">
    <source>
        <dbReference type="Proteomes" id="UP000024635"/>
    </source>
</evidence>
<dbReference type="EMBL" id="JARK01001511">
    <property type="protein sequence ID" value="EYB94148.1"/>
    <property type="molecule type" value="Genomic_DNA"/>
</dbReference>
<feature type="compositionally biased region" description="Basic residues" evidence="1">
    <location>
        <begin position="22"/>
        <end position="43"/>
    </location>
</feature>
<evidence type="ECO:0000256" key="1">
    <source>
        <dbReference type="SAM" id="MobiDB-lite"/>
    </source>
</evidence>
<accession>A0A016STX5</accession>
<dbReference type="AlphaFoldDB" id="A0A016STX5"/>
<organism evidence="2 3">
    <name type="scientific">Ancylostoma ceylanicum</name>
    <dbReference type="NCBI Taxonomy" id="53326"/>
    <lineage>
        <taxon>Eukaryota</taxon>
        <taxon>Metazoa</taxon>
        <taxon>Ecdysozoa</taxon>
        <taxon>Nematoda</taxon>
        <taxon>Chromadorea</taxon>
        <taxon>Rhabditida</taxon>
        <taxon>Rhabditina</taxon>
        <taxon>Rhabditomorpha</taxon>
        <taxon>Strongyloidea</taxon>
        <taxon>Ancylostomatidae</taxon>
        <taxon>Ancylostomatinae</taxon>
        <taxon>Ancylostoma</taxon>
    </lineage>
</organism>
<protein>
    <submittedName>
        <fullName evidence="2">Uncharacterized protein</fullName>
    </submittedName>
</protein>
<keyword evidence="3" id="KW-1185">Reference proteome</keyword>
<dbReference type="Proteomes" id="UP000024635">
    <property type="component" value="Unassembled WGS sequence"/>
</dbReference>
<evidence type="ECO:0000313" key="2">
    <source>
        <dbReference type="EMBL" id="EYB94148.1"/>
    </source>
</evidence>
<comment type="caution">
    <text evidence="2">The sequence shown here is derived from an EMBL/GenBank/DDBJ whole genome shotgun (WGS) entry which is preliminary data.</text>
</comment>
<proteinExistence type="predicted"/>
<name>A0A016STX5_9BILA</name>